<evidence type="ECO:0000256" key="2">
    <source>
        <dbReference type="ARBA" id="ARBA00022771"/>
    </source>
</evidence>
<dbReference type="FunFam" id="3.40.50.10190:FF:000018">
    <property type="entry name" value="DNA topoisomerase 2-binding protein 1"/>
    <property type="match status" value="1"/>
</dbReference>
<dbReference type="CDD" id="cd17730">
    <property type="entry name" value="BRCT_PAXIP1_rpt4"/>
    <property type="match status" value="1"/>
</dbReference>
<feature type="compositionally biased region" description="Low complexity" evidence="5">
    <location>
        <begin position="288"/>
        <end position="298"/>
    </location>
</feature>
<dbReference type="SMART" id="SM00292">
    <property type="entry name" value="BRCT"/>
    <property type="match status" value="3"/>
</dbReference>
<evidence type="ECO:0000313" key="8">
    <source>
        <dbReference type="EMBL" id="EFJ37778.1"/>
    </source>
</evidence>
<dbReference type="CDD" id="cd17738">
    <property type="entry name" value="BRCT_TopBP1_rpt7"/>
    <property type="match status" value="1"/>
</dbReference>
<sequence length="812" mass="89094">MVGSCGGNYAATATLFRGVRFFLSGFDRAEECQDDPICAAARKDGKVLVTKSWVLDSLEQCELKNANSVLYMPVRDLAGIPGAKKVCVCLTGYQSASRREIEAMVAMMGASFTKPLDARKVTHLVCYKFEGDKYELAEHMKLKLVNHRWLEDCLRTWSLVDEANYRISAHDLEIAEAQAKDAQVSEQPNETNAAPPEIAPDPPDVDSEATTQLCEAEDDCVVEGENVTSKFMGSPMDTGNDSATKQRVMDTVNDSAAKLAEQRVMDTGNDRATKSAEHRVMPSNARNESLSGGESESPSLKKRKSFEASSDHKKTGEDSIRKRGRPLSSLSPRPRHSDRTMDGQSPDAVKQSPSKSSNGSGKRIYIEPERSSFHSKSGSAAKKSGKHNAAGMGMDNKKEGSFKSRRLTRSGSKDSITDANGHETRRKSLSGSAEKLTSKDDAVESKHQPANEPKAQKQTDVINLDDEEEKKDEAAKEAAEVPVKRGRGRPKKSKPIIPETTKDYRFALSGHTEEKRKHRLVIRSLHGHLCRDDHIWKEQTTHCVMGSPLRRTEKLFAALASGRWILKFDYLEACAKARRFVDEEPYEWFEPGDAKDGTIDLRAPRKWRLSKQETGCGAFEGLRVIVYGECILPSLGTLKRAIKAGGGAVVAVEPPYTIPLATGVDFAIVGLGIPENDPRVVEILKRKVACVRDEFFVEFVCNPSASWEKHVLFSTEAAVEKALAKLATIKSYSSHKQSGGGEEDDGGGGAAAAVVAEEEMDRACNVCGRKDSEEVMLFCDGDDCEVATHTFCLEPPLDKVPAGDWYCARCSS</sequence>
<dbReference type="Gene3D" id="3.30.40.10">
    <property type="entry name" value="Zinc/RING finger domain, C3HC4 (zinc finger)"/>
    <property type="match status" value="1"/>
</dbReference>
<dbReference type="HOGENOM" id="CLU_347957_0_0_1"/>
<feature type="compositionally biased region" description="Low complexity" evidence="5">
    <location>
        <begin position="374"/>
        <end position="391"/>
    </location>
</feature>
<dbReference type="SUPFAM" id="SSF52113">
    <property type="entry name" value="BRCT domain"/>
    <property type="match status" value="2"/>
</dbReference>
<feature type="compositionally biased region" description="Polar residues" evidence="5">
    <location>
        <begin position="351"/>
        <end position="360"/>
    </location>
</feature>
<dbReference type="eggNOG" id="KOG1929">
    <property type="taxonomic scope" value="Eukaryota"/>
</dbReference>
<dbReference type="InterPro" id="IPR019786">
    <property type="entry name" value="Zinc_finger_PHD-type_CS"/>
</dbReference>
<name>D8QQE4_SELML</name>
<evidence type="ECO:0000256" key="1">
    <source>
        <dbReference type="ARBA" id="ARBA00022723"/>
    </source>
</evidence>
<dbReference type="InterPro" id="IPR011011">
    <property type="entry name" value="Znf_FYVE_PHD"/>
</dbReference>
<dbReference type="SUPFAM" id="SSF57903">
    <property type="entry name" value="FYVE/PHD zinc finger"/>
    <property type="match status" value="1"/>
</dbReference>
<dbReference type="GO" id="GO:0000724">
    <property type="term" value="P:double-strand break repair via homologous recombination"/>
    <property type="evidence" value="ECO:0000318"/>
    <property type="project" value="GO_Central"/>
</dbReference>
<evidence type="ECO:0000256" key="5">
    <source>
        <dbReference type="SAM" id="MobiDB-lite"/>
    </source>
</evidence>
<feature type="region of interest" description="Disordered" evidence="5">
    <location>
        <begin position="257"/>
        <end position="496"/>
    </location>
</feature>
<evidence type="ECO:0000256" key="3">
    <source>
        <dbReference type="ARBA" id="ARBA00022833"/>
    </source>
</evidence>
<evidence type="ECO:0000313" key="9">
    <source>
        <dbReference type="Proteomes" id="UP000001514"/>
    </source>
</evidence>
<feature type="compositionally biased region" description="Basic and acidic residues" evidence="5">
    <location>
        <begin position="471"/>
        <end position="483"/>
    </location>
</feature>
<feature type="domain" description="PHD-type" evidence="6">
    <location>
        <begin position="761"/>
        <end position="812"/>
    </location>
</feature>
<dbReference type="KEGG" id="smo:SELMODRAFT_437359"/>
<keyword evidence="9" id="KW-1185">Reference proteome</keyword>
<proteinExistence type="predicted"/>
<dbReference type="PROSITE" id="PS01359">
    <property type="entry name" value="ZF_PHD_1"/>
    <property type="match status" value="1"/>
</dbReference>
<dbReference type="InterPro" id="IPR044254">
    <property type="entry name" value="At4g02110-like"/>
</dbReference>
<feature type="domain" description="BRCT" evidence="7">
    <location>
        <begin position="496"/>
        <end position="588"/>
    </location>
</feature>
<feature type="compositionally biased region" description="Basic and acidic residues" evidence="5">
    <location>
        <begin position="436"/>
        <end position="457"/>
    </location>
</feature>
<gene>
    <name evidence="8" type="ORF">SELMODRAFT_437359</name>
</gene>
<feature type="domain" description="BRCT" evidence="7">
    <location>
        <begin position="88"/>
        <end position="167"/>
    </location>
</feature>
<dbReference type="Gramene" id="EFJ37778">
    <property type="protein sequence ID" value="EFJ37778"/>
    <property type="gene ID" value="SELMODRAFT_437359"/>
</dbReference>
<dbReference type="eggNOG" id="KOG1246">
    <property type="taxonomic scope" value="Eukaryota"/>
</dbReference>
<dbReference type="InterPro" id="IPR001965">
    <property type="entry name" value="Znf_PHD"/>
</dbReference>
<feature type="compositionally biased region" description="Basic and acidic residues" evidence="5">
    <location>
        <begin position="411"/>
        <end position="423"/>
    </location>
</feature>
<dbReference type="AlphaFoldDB" id="D8QQE4"/>
<dbReference type="InParanoid" id="D8QQE4"/>
<keyword evidence="1" id="KW-0479">Metal-binding</keyword>
<dbReference type="GO" id="GO:0005634">
    <property type="term" value="C:nucleus"/>
    <property type="evidence" value="ECO:0000318"/>
    <property type="project" value="GO_Central"/>
</dbReference>
<feature type="compositionally biased region" description="Basic and acidic residues" evidence="5">
    <location>
        <begin position="305"/>
        <end position="321"/>
    </location>
</feature>
<organism evidence="9">
    <name type="scientific">Selaginella moellendorffii</name>
    <name type="common">Spikemoss</name>
    <dbReference type="NCBI Taxonomy" id="88036"/>
    <lineage>
        <taxon>Eukaryota</taxon>
        <taxon>Viridiplantae</taxon>
        <taxon>Streptophyta</taxon>
        <taxon>Embryophyta</taxon>
        <taxon>Tracheophyta</taxon>
        <taxon>Lycopodiopsida</taxon>
        <taxon>Selaginellales</taxon>
        <taxon>Selaginellaceae</taxon>
        <taxon>Selaginella</taxon>
    </lineage>
</organism>
<protein>
    <recommendedName>
        <fullName evidence="10">BRCT domain-containing protein</fullName>
    </recommendedName>
</protein>
<dbReference type="PROSITE" id="PS50172">
    <property type="entry name" value="BRCT"/>
    <property type="match status" value="2"/>
</dbReference>
<dbReference type="Pfam" id="PF00628">
    <property type="entry name" value="PHD"/>
    <property type="match status" value="1"/>
</dbReference>
<dbReference type="Gene3D" id="3.40.50.10190">
    <property type="entry name" value="BRCT domain"/>
    <property type="match status" value="3"/>
</dbReference>
<evidence type="ECO:0000259" key="7">
    <source>
        <dbReference type="PROSITE" id="PS50172"/>
    </source>
</evidence>
<dbReference type="Pfam" id="PF00533">
    <property type="entry name" value="BRCT"/>
    <property type="match status" value="1"/>
</dbReference>
<dbReference type="FunCoup" id="D8QQE4">
    <property type="interactions" value="49"/>
</dbReference>
<feature type="compositionally biased region" description="Basic residues" evidence="5">
    <location>
        <begin position="484"/>
        <end position="494"/>
    </location>
</feature>
<dbReference type="Pfam" id="PF12738">
    <property type="entry name" value="PTCB-BRCT"/>
    <property type="match status" value="1"/>
</dbReference>
<dbReference type="STRING" id="88036.D8QQE4"/>
<keyword evidence="3" id="KW-0862">Zinc</keyword>
<dbReference type="InterPro" id="IPR013083">
    <property type="entry name" value="Znf_RING/FYVE/PHD"/>
</dbReference>
<feature type="compositionally biased region" description="Basic and acidic residues" evidence="5">
    <location>
        <begin position="260"/>
        <end position="280"/>
    </location>
</feature>
<reference evidence="8 9" key="1">
    <citation type="journal article" date="2011" name="Science">
        <title>The Selaginella genome identifies genetic changes associated with the evolution of vascular plants.</title>
        <authorList>
            <person name="Banks J.A."/>
            <person name="Nishiyama T."/>
            <person name="Hasebe M."/>
            <person name="Bowman J.L."/>
            <person name="Gribskov M."/>
            <person name="dePamphilis C."/>
            <person name="Albert V.A."/>
            <person name="Aono N."/>
            <person name="Aoyama T."/>
            <person name="Ambrose B.A."/>
            <person name="Ashton N.W."/>
            <person name="Axtell M.J."/>
            <person name="Barker E."/>
            <person name="Barker M.S."/>
            <person name="Bennetzen J.L."/>
            <person name="Bonawitz N.D."/>
            <person name="Chapple C."/>
            <person name="Cheng C."/>
            <person name="Correa L.G."/>
            <person name="Dacre M."/>
            <person name="DeBarry J."/>
            <person name="Dreyer I."/>
            <person name="Elias M."/>
            <person name="Engstrom E.M."/>
            <person name="Estelle M."/>
            <person name="Feng L."/>
            <person name="Finet C."/>
            <person name="Floyd S.K."/>
            <person name="Frommer W.B."/>
            <person name="Fujita T."/>
            <person name="Gramzow L."/>
            <person name="Gutensohn M."/>
            <person name="Harholt J."/>
            <person name="Hattori M."/>
            <person name="Heyl A."/>
            <person name="Hirai T."/>
            <person name="Hiwatashi Y."/>
            <person name="Ishikawa M."/>
            <person name="Iwata M."/>
            <person name="Karol K.G."/>
            <person name="Koehler B."/>
            <person name="Kolukisaoglu U."/>
            <person name="Kubo M."/>
            <person name="Kurata T."/>
            <person name="Lalonde S."/>
            <person name="Li K."/>
            <person name="Li Y."/>
            <person name="Litt A."/>
            <person name="Lyons E."/>
            <person name="Manning G."/>
            <person name="Maruyama T."/>
            <person name="Michael T.P."/>
            <person name="Mikami K."/>
            <person name="Miyazaki S."/>
            <person name="Morinaga S."/>
            <person name="Murata T."/>
            <person name="Mueller-Roeber B."/>
            <person name="Nelson D.R."/>
            <person name="Obara M."/>
            <person name="Oguri Y."/>
            <person name="Olmstead R.G."/>
            <person name="Onodera N."/>
            <person name="Petersen B.L."/>
            <person name="Pils B."/>
            <person name="Prigge M."/>
            <person name="Rensing S.A."/>
            <person name="Riano-Pachon D.M."/>
            <person name="Roberts A.W."/>
            <person name="Sato Y."/>
            <person name="Scheller H.V."/>
            <person name="Schulz B."/>
            <person name="Schulz C."/>
            <person name="Shakirov E.V."/>
            <person name="Shibagaki N."/>
            <person name="Shinohara N."/>
            <person name="Shippen D.E."/>
            <person name="Soerensen I."/>
            <person name="Sotooka R."/>
            <person name="Sugimoto N."/>
            <person name="Sugita M."/>
            <person name="Sumikawa N."/>
            <person name="Tanurdzic M."/>
            <person name="Theissen G."/>
            <person name="Ulvskov P."/>
            <person name="Wakazuki S."/>
            <person name="Weng J.K."/>
            <person name="Willats W.W."/>
            <person name="Wipf D."/>
            <person name="Wolf P.G."/>
            <person name="Yang L."/>
            <person name="Zimmer A.D."/>
            <person name="Zhu Q."/>
            <person name="Mitros T."/>
            <person name="Hellsten U."/>
            <person name="Loque D."/>
            <person name="Otillar R."/>
            <person name="Salamov A."/>
            <person name="Schmutz J."/>
            <person name="Shapiro H."/>
            <person name="Lindquist E."/>
            <person name="Lucas S."/>
            <person name="Rokhsar D."/>
            <person name="Grigoriev I.V."/>
        </authorList>
    </citation>
    <scope>NUCLEOTIDE SEQUENCE [LARGE SCALE GENOMIC DNA]</scope>
</reference>
<dbReference type="GO" id="GO:0008270">
    <property type="term" value="F:zinc ion binding"/>
    <property type="evidence" value="ECO:0007669"/>
    <property type="project" value="UniProtKB-KW"/>
</dbReference>
<dbReference type="Proteomes" id="UP000001514">
    <property type="component" value="Unassembled WGS sequence"/>
</dbReference>
<dbReference type="PANTHER" id="PTHR47181:SF2">
    <property type="entry name" value="BRCA1 C TERMINUS DOMAIN CONTAINING PROTEIN, EXPRESSED"/>
    <property type="match status" value="1"/>
</dbReference>
<dbReference type="InterPro" id="IPR036420">
    <property type="entry name" value="BRCT_dom_sf"/>
</dbReference>
<dbReference type="PANTHER" id="PTHR47181">
    <property type="entry name" value="BRCA1 C TERMINUS DOMAIN CONTAINING PROTEIN, EXPRESSED"/>
    <property type="match status" value="1"/>
</dbReference>
<accession>D8QQE4</accession>
<evidence type="ECO:0008006" key="10">
    <source>
        <dbReference type="Google" id="ProtNLM"/>
    </source>
</evidence>
<dbReference type="PROSITE" id="PS50016">
    <property type="entry name" value="ZF_PHD_2"/>
    <property type="match status" value="1"/>
</dbReference>
<dbReference type="EMBL" id="GL377565">
    <property type="protein sequence ID" value="EFJ37778.1"/>
    <property type="molecule type" value="Genomic_DNA"/>
</dbReference>
<dbReference type="InterPro" id="IPR001357">
    <property type="entry name" value="BRCT_dom"/>
</dbReference>
<dbReference type="InterPro" id="IPR019787">
    <property type="entry name" value="Znf_PHD-finger"/>
</dbReference>
<keyword evidence="2 4" id="KW-0863">Zinc-finger</keyword>
<dbReference type="SMART" id="SM00249">
    <property type="entry name" value="PHD"/>
    <property type="match status" value="1"/>
</dbReference>
<evidence type="ECO:0000259" key="6">
    <source>
        <dbReference type="PROSITE" id="PS50016"/>
    </source>
</evidence>
<feature type="region of interest" description="Disordered" evidence="5">
    <location>
        <begin position="178"/>
        <end position="210"/>
    </location>
</feature>
<evidence type="ECO:0000256" key="4">
    <source>
        <dbReference type="PROSITE-ProRule" id="PRU00146"/>
    </source>
</evidence>